<dbReference type="InterPro" id="IPR001969">
    <property type="entry name" value="Aspartic_peptidase_AS"/>
</dbReference>
<dbReference type="Pfam" id="PF13975">
    <property type="entry name" value="gag-asp_proteas"/>
    <property type="match status" value="1"/>
</dbReference>
<dbReference type="SUPFAM" id="SSF50630">
    <property type="entry name" value="Acid proteases"/>
    <property type="match status" value="1"/>
</dbReference>
<evidence type="ECO:0008006" key="4">
    <source>
        <dbReference type="Google" id="ProtNLM"/>
    </source>
</evidence>
<organism evidence="2 3">
    <name type="scientific">Araneus ventricosus</name>
    <name type="common">Orbweaver spider</name>
    <name type="synonym">Epeira ventricosa</name>
    <dbReference type="NCBI Taxonomy" id="182803"/>
    <lineage>
        <taxon>Eukaryota</taxon>
        <taxon>Metazoa</taxon>
        <taxon>Ecdysozoa</taxon>
        <taxon>Arthropoda</taxon>
        <taxon>Chelicerata</taxon>
        <taxon>Arachnida</taxon>
        <taxon>Araneae</taxon>
        <taxon>Araneomorphae</taxon>
        <taxon>Entelegynae</taxon>
        <taxon>Araneoidea</taxon>
        <taxon>Araneidae</taxon>
        <taxon>Araneus</taxon>
    </lineage>
</organism>
<dbReference type="Gene3D" id="2.40.70.10">
    <property type="entry name" value="Acid Proteases"/>
    <property type="match status" value="1"/>
</dbReference>
<evidence type="ECO:0000313" key="2">
    <source>
        <dbReference type="EMBL" id="GBO34072.1"/>
    </source>
</evidence>
<accession>A0A4Y2WAR3</accession>
<protein>
    <recommendedName>
        <fullName evidence="4">Peptidase A2 domain-containing protein</fullName>
    </recommendedName>
</protein>
<dbReference type="GO" id="GO:0006508">
    <property type="term" value="P:proteolysis"/>
    <property type="evidence" value="ECO:0007669"/>
    <property type="project" value="InterPro"/>
</dbReference>
<evidence type="ECO:0000313" key="1">
    <source>
        <dbReference type="EMBL" id="GBO34069.1"/>
    </source>
</evidence>
<evidence type="ECO:0000313" key="3">
    <source>
        <dbReference type="Proteomes" id="UP000499080"/>
    </source>
</evidence>
<dbReference type="Proteomes" id="UP000499080">
    <property type="component" value="Unassembled WGS sequence"/>
</dbReference>
<proteinExistence type="predicted"/>
<dbReference type="EMBL" id="BGPR01057820">
    <property type="protein sequence ID" value="GBO34072.1"/>
    <property type="molecule type" value="Genomic_DNA"/>
</dbReference>
<dbReference type="AlphaFoldDB" id="A0A4Y2WAR3"/>
<keyword evidence="3" id="KW-1185">Reference proteome</keyword>
<gene>
    <name evidence="1" type="ORF">AVEN_34514_1</name>
    <name evidence="2" type="ORF">AVEN_89469_1</name>
</gene>
<dbReference type="OrthoDB" id="6473576at2759"/>
<dbReference type="CDD" id="cd00303">
    <property type="entry name" value="retropepsin_like"/>
    <property type="match status" value="1"/>
</dbReference>
<sequence length="232" mass="25565">MNGHADSDTAFSSCNLPIINVKIGEIVLKALIDTGATLNVVANSTYKKLKSVEIIEGPPVELKTINGLTVYSDLILKANVNIDTYDFETHLVVSGTDLSSAFDIILGLNFFYSHGFTLDCKNCILKNDVISVKWPFSISFPNVSNVHFTDSKNYDNSKNDDILSEIEENLSKQKPITGKLITKTCIPANSQQYISVKLDKECNDMSIGQPLLVEKLNDDHADSFLIARSISN</sequence>
<dbReference type="PROSITE" id="PS00141">
    <property type="entry name" value="ASP_PROTEASE"/>
    <property type="match status" value="1"/>
</dbReference>
<dbReference type="EMBL" id="BGPR01057819">
    <property type="protein sequence ID" value="GBO34069.1"/>
    <property type="molecule type" value="Genomic_DNA"/>
</dbReference>
<dbReference type="GO" id="GO:0004190">
    <property type="term" value="F:aspartic-type endopeptidase activity"/>
    <property type="evidence" value="ECO:0007669"/>
    <property type="project" value="InterPro"/>
</dbReference>
<dbReference type="InterPro" id="IPR021109">
    <property type="entry name" value="Peptidase_aspartic_dom_sf"/>
</dbReference>
<reference evidence="2 3" key="1">
    <citation type="journal article" date="2019" name="Sci. Rep.">
        <title>Orb-weaving spider Araneus ventricosus genome elucidates the spidroin gene catalogue.</title>
        <authorList>
            <person name="Kono N."/>
            <person name="Nakamura H."/>
            <person name="Ohtoshi R."/>
            <person name="Moran D.A.P."/>
            <person name="Shinohara A."/>
            <person name="Yoshida Y."/>
            <person name="Fujiwara M."/>
            <person name="Mori M."/>
            <person name="Tomita M."/>
            <person name="Arakawa K."/>
        </authorList>
    </citation>
    <scope>NUCLEOTIDE SEQUENCE [LARGE SCALE GENOMIC DNA]</scope>
</reference>
<comment type="caution">
    <text evidence="2">The sequence shown here is derived from an EMBL/GenBank/DDBJ whole genome shotgun (WGS) entry which is preliminary data.</text>
</comment>
<name>A0A4Y2WAR3_ARAVE</name>